<keyword evidence="1" id="KW-0732">Signal</keyword>
<dbReference type="RefSeq" id="WP_043384276.1">
    <property type="nucleotide sequence ID" value="NZ_JBOK01000012.1"/>
</dbReference>
<evidence type="ECO:0000313" key="2">
    <source>
        <dbReference type="EMBL" id="EXU79824.1"/>
    </source>
</evidence>
<feature type="signal peptide" evidence="1">
    <location>
        <begin position="1"/>
        <end position="21"/>
    </location>
</feature>
<dbReference type="Proteomes" id="UP000020766">
    <property type="component" value="Unassembled WGS sequence"/>
</dbReference>
<dbReference type="PATRIC" id="fig|1457173.3.peg.2251"/>
<proteinExistence type="predicted"/>
<accession>A0A014MNW9</accession>
<reference evidence="2 3" key="1">
    <citation type="submission" date="2014-01" db="EMBL/GenBank/DDBJ databases">
        <title>Interspecies Systems Biology Uncovers Metabolites Affecting C. elegans Gene Expression and Life History Traits.</title>
        <authorList>
            <person name="Watson E."/>
            <person name="Macneil L.T."/>
            <person name="Ritter A.D."/>
            <person name="Yilmaz L.S."/>
            <person name="Rosebrock A.P."/>
            <person name="Caudy A.A."/>
            <person name="Walhout A.J."/>
        </authorList>
    </citation>
    <scope>NUCLEOTIDE SEQUENCE [LARGE SCALE GENOMIC DNA]</scope>
    <source>
        <strain evidence="2 3">DA1877</strain>
    </source>
</reference>
<comment type="caution">
    <text evidence="2">The sequence shown here is derived from an EMBL/GenBank/DDBJ whole genome shotgun (WGS) entry which is preliminary data.</text>
</comment>
<keyword evidence="3" id="KW-1185">Reference proteome</keyword>
<evidence type="ECO:0000313" key="3">
    <source>
        <dbReference type="Proteomes" id="UP000020766"/>
    </source>
</evidence>
<protein>
    <recommendedName>
        <fullName evidence="4">PsiF repeat-containing protein</fullName>
    </recommendedName>
</protein>
<name>A0A014MNW9_9BURK</name>
<organism evidence="2 3">
    <name type="scientific">Comamonas aquatica DA1877</name>
    <dbReference type="NCBI Taxonomy" id="1457173"/>
    <lineage>
        <taxon>Bacteria</taxon>
        <taxon>Pseudomonadati</taxon>
        <taxon>Pseudomonadota</taxon>
        <taxon>Betaproteobacteria</taxon>
        <taxon>Burkholderiales</taxon>
        <taxon>Comamonadaceae</taxon>
        <taxon>Comamonas</taxon>
    </lineage>
</organism>
<dbReference type="AlphaFoldDB" id="A0A014MNW9"/>
<evidence type="ECO:0008006" key="4">
    <source>
        <dbReference type="Google" id="ProtNLM"/>
    </source>
</evidence>
<sequence>MRKASVLVFALATLFSGITWASSDQSCTAVATEKKLAGAAKTAFLKKCEKDAKAACEVTAADKKLAGAAKSSFTKKCVQDAVGS</sequence>
<evidence type="ECO:0000256" key="1">
    <source>
        <dbReference type="SAM" id="SignalP"/>
    </source>
</evidence>
<dbReference type="EMBL" id="JBOK01000012">
    <property type="protein sequence ID" value="EXU79824.1"/>
    <property type="molecule type" value="Genomic_DNA"/>
</dbReference>
<gene>
    <name evidence="2" type="ORF">AX13_02925</name>
</gene>
<feature type="chain" id="PRO_5001472375" description="PsiF repeat-containing protein" evidence="1">
    <location>
        <begin position="22"/>
        <end position="84"/>
    </location>
</feature>